<keyword evidence="3" id="KW-1185">Reference proteome</keyword>
<gene>
    <name evidence="2" type="ORF">G2W53_029149</name>
</gene>
<feature type="chain" id="PRO_5032621165" evidence="1">
    <location>
        <begin position="22"/>
        <end position="50"/>
    </location>
</feature>
<dbReference type="AlphaFoldDB" id="A0A834W9D4"/>
<evidence type="ECO:0000313" key="2">
    <source>
        <dbReference type="EMBL" id="KAF7815180.1"/>
    </source>
</evidence>
<proteinExistence type="predicted"/>
<protein>
    <submittedName>
        <fullName evidence="2">Uncharacterized protein</fullName>
    </submittedName>
</protein>
<sequence>MGHRFWLKLVGLTRVMTRSSALRSFEIIWIGLVPGSTHPSWSEILNTGFN</sequence>
<evidence type="ECO:0000313" key="3">
    <source>
        <dbReference type="Proteomes" id="UP000634136"/>
    </source>
</evidence>
<reference evidence="2" key="1">
    <citation type="submission" date="2020-09" db="EMBL/GenBank/DDBJ databases">
        <title>Genome-Enabled Discovery of Anthraquinone Biosynthesis in Senna tora.</title>
        <authorList>
            <person name="Kang S.-H."/>
            <person name="Pandey R.P."/>
            <person name="Lee C.-M."/>
            <person name="Sim J.-S."/>
            <person name="Jeong J.-T."/>
            <person name="Choi B.-S."/>
            <person name="Jung M."/>
            <person name="Ginzburg D."/>
            <person name="Zhao K."/>
            <person name="Won S.Y."/>
            <person name="Oh T.-J."/>
            <person name="Yu Y."/>
            <person name="Kim N.-H."/>
            <person name="Lee O.R."/>
            <person name="Lee T.-H."/>
            <person name="Bashyal P."/>
            <person name="Kim T.-S."/>
            <person name="Lee W.-H."/>
            <person name="Kawkins C."/>
            <person name="Kim C.-K."/>
            <person name="Kim J.S."/>
            <person name="Ahn B.O."/>
            <person name="Rhee S.Y."/>
            <person name="Sohng J.K."/>
        </authorList>
    </citation>
    <scope>NUCLEOTIDE SEQUENCE</scope>
    <source>
        <tissue evidence="2">Leaf</tissue>
    </source>
</reference>
<dbReference type="EMBL" id="JAAIUW010000009">
    <property type="protein sequence ID" value="KAF7815180.1"/>
    <property type="molecule type" value="Genomic_DNA"/>
</dbReference>
<dbReference type="Proteomes" id="UP000634136">
    <property type="component" value="Unassembled WGS sequence"/>
</dbReference>
<comment type="caution">
    <text evidence="2">The sequence shown here is derived from an EMBL/GenBank/DDBJ whole genome shotgun (WGS) entry which is preliminary data.</text>
</comment>
<keyword evidence="1" id="KW-0732">Signal</keyword>
<organism evidence="2 3">
    <name type="scientific">Senna tora</name>
    <dbReference type="NCBI Taxonomy" id="362788"/>
    <lineage>
        <taxon>Eukaryota</taxon>
        <taxon>Viridiplantae</taxon>
        <taxon>Streptophyta</taxon>
        <taxon>Embryophyta</taxon>
        <taxon>Tracheophyta</taxon>
        <taxon>Spermatophyta</taxon>
        <taxon>Magnoliopsida</taxon>
        <taxon>eudicotyledons</taxon>
        <taxon>Gunneridae</taxon>
        <taxon>Pentapetalae</taxon>
        <taxon>rosids</taxon>
        <taxon>fabids</taxon>
        <taxon>Fabales</taxon>
        <taxon>Fabaceae</taxon>
        <taxon>Caesalpinioideae</taxon>
        <taxon>Cassia clade</taxon>
        <taxon>Senna</taxon>
    </lineage>
</organism>
<evidence type="ECO:0000256" key="1">
    <source>
        <dbReference type="SAM" id="SignalP"/>
    </source>
</evidence>
<feature type="signal peptide" evidence="1">
    <location>
        <begin position="1"/>
        <end position="21"/>
    </location>
</feature>
<accession>A0A834W9D4</accession>
<name>A0A834W9D4_9FABA</name>